<evidence type="ECO:0000256" key="1">
    <source>
        <dbReference type="ARBA" id="ARBA00022475"/>
    </source>
</evidence>
<protein>
    <submittedName>
        <fullName evidence="9">Septum formation initiator</fullName>
    </submittedName>
</protein>
<dbReference type="GeneID" id="45616126"/>
<sequence length="114" mass="13224">MSKVIRLPKKRRLWPELIIILVAVYLLYSFAHLGLALYQTNLQIQAYENQKAALLQENARLRQEIQELNSDSYIEKVAREELGLVKPGERVIMSAQPGQVRPYKPPEPGHQFRD</sequence>
<dbReference type="AlphaFoldDB" id="A0A0S6U9S1"/>
<feature type="region of interest" description="Disordered" evidence="8">
    <location>
        <begin position="95"/>
        <end position="114"/>
    </location>
</feature>
<accession>A0A0S6U9S1</accession>
<dbReference type="InterPro" id="IPR007060">
    <property type="entry name" value="FtsL/DivIC"/>
</dbReference>
<keyword evidence="2" id="KW-0132">Cell division</keyword>
<evidence type="ECO:0000256" key="2">
    <source>
        <dbReference type="ARBA" id="ARBA00022618"/>
    </source>
</evidence>
<dbReference type="Pfam" id="PF04977">
    <property type="entry name" value="DivIC"/>
    <property type="match status" value="1"/>
</dbReference>
<evidence type="ECO:0000313" key="9">
    <source>
        <dbReference type="EMBL" id="GAF25857.1"/>
    </source>
</evidence>
<dbReference type="RefSeq" id="WP_011391639.1">
    <property type="nucleotide sequence ID" value="NZ_DF238840.1"/>
</dbReference>
<name>A0A0S6U9S1_NEOTH</name>
<evidence type="ECO:0000256" key="8">
    <source>
        <dbReference type="SAM" id="MobiDB-lite"/>
    </source>
</evidence>
<evidence type="ECO:0000256" key="6">
    <source>
        <dbReference type="ARBA" id="ARBA00023306"/>
    </source>
</evidence>
<dbReference type="Proteomes" id="UP000063718">
    <property type="component" value="Unassembled WGS sequence"/>
</dbReference>
<dbReference type="GO" id="GO:0030428">
    <property type="term" value="C:cell septum"/>
    <property type="evidence" value="ECO:0007669"/>
    <property type="project" value="TreeGrafter"/>
</dbReference>
<dbReference type="PANTHER" id="PTHR37485">
    <property type="entry name" value="CELL DIVISION PROTEIN FTSB"/>
    <property type="match status" value="1"/>
</dbReference>
<keyword evidence="7" id="KW-0175">Coiled coil</keyword>
<organism evidence="9">
    <name type="scientific">Moorella thermoacetica Y72</name>
    <dbReference type="NCBI Taxonomy" id="1325331"/>
    <lineage>
        <taxon>Bacteria</taxon>
        <taxon>Bacillati</taxon>
        <taxon>Bacillota</taxon>
        <taxon>Clostridia</taxon>
        <taxon>Neomoorellales</taxon>
        <taxon>Neomoorellaceae</taxon>
        <taxon>Neomoorella</taxon>
    </lineage>
</organism>
<gene>
    <name evidence="9" type="ORF">MTY_1194</name>
</gene>
<dbReference type="GO" id="GO:0043093">
    <property type="term" value="P:FtsZ-dependent cytokinesis"/>
    <property type="evidence" value="ECO:0007669"/>
    <property type="project" value="TreeGrafter"/>
</dbReference>
<feature type="coiled-coil region" evidence="7">
    <location>
        <begin position="37"/>
        <end position="71"/>
    </location>
</feature>
<keyword evidence="1" id="KW-1003">Cell membrane</keyword>
<evidence type="ECO:0000256" key="7">
    <source>
        <dbReference type="SAM" id="Coils"/>
    </source>
</evidence>
<keyword evidence="6" id="KW-0131">Cell cycle</keyword>
<evidence type="ECO:0000256" key="3">
    <source>
        <dbReference type="ARBA" id="ARBA00022692"/>
    </source>
</evidence>
<proteinExistence type="predicted"/>
<dbReference type="InterPro" id="IPR023081">
    <property type="entry name" value="Cell_div_FtsB"/>
</dbReference>
<keyword evidence="4" id="KW-1133">Transmembrane helix</keyword>
<dbReference type="PANTHER" id="PTHR37485:SF1">
    <property type="entry name" value="CELL DIVISION PROTEIN FTSB"/>
    <property type="match status" value="1"/>
</dbReference>
<keyword evidence="3" id="KW-0812">Transmembrane</keyword>
<keyword evidence="5" id="KW-0472">Membrane</keyword>
<evidence type="ECO:0000256" key="5">
    <source>
        <dbReference type="ARBA" id="ARBA00023136"/>
    </source>
</evidence>
<evidence type="ECO:0000256" key="4">
    <source>
        <dbReference type="ARBA" id="ARBA00022989"/>
    </source>
</evidence>
<reference evidence="9" key="1">
    <citation type="journal article" date="2014" name="Gene">
        <title>Genome-guided analysis of transformation efficiency and carbon dioxide assimilation by Moorella thermoacetica Y72.</title>
        <authorList>
            <person name="Tsukahara K."/>
            <person name="Kita A."/>
            <person name="Nakashimada Y."/>
            <person name="Hoshino T."/>
            <person name="Murakami K."/>
        </authorList>
    </citation>
    <scope>NUCLEOTIDE SEQUENCE [LARGE SCALE GENOMIC DNA]</scope>
    <source>
        <strain evidence="9">Y72</strain>
    </source>
</reference>
<dbReference type="EMBL" id="DF238840">
    <property type="protein sequence ID" value="GAF25857.1"/>
    <property type="molecule type" value="Genomic_DNA"/>
</dbReference>